<evidence type="ECO:0000256" key="2">
    <source>
        <dbReference type="SAM" id="MobiDB-lite"/>
    </source>
</evidence>
<feature type="compositionally biased region" description="Polar residues" evidence="2">
    <location>
        <begin position="251"/>
        <end position="272"/>
    </location>
</feature>
<name>A0A087GG23_ARAAL</name>
<dbReference type="Gramene" id="KFK28825">
    <property type="protein sequence ID" value="KFK28825"/>
    <property type="gene ID" value="AALP_AA7G054000"/>
</dbReference>
<feature type="compositionally biased region" description="Basic and acidic residues" evidence="2">
    <location>
        <begin position="81"/>
        <end position="93"/>
    </location>
</feature>
<sequence>MVPKDPTSLDEYPDDPRSSVCTKQDDPRSSALLPYPNEVHDPLQDYTDEQMPSVLDEVGPTTSPPQDPKTQPETEAPMPPRHVDDPTWTRVEDIGVNGVIGIGGAIPFNDEDPNLPFGRAEASSSSSSSDSGASSEESDEEDSLIEVEQTKRAKKIKKKAKAKVHPDPPGSSLSNEKSLTRLRKKCGISEEIMLVAPTPTDRADAPPPGYKTLEGSWARLGEVSLREQIALEAAAKARGSSGTRAPRVAMPTTSTPPTSLVQARTSRPSAPQTALPPPSAGDVAEFRRLSAEGARISSGKGKGIDRMTPLKRQRVDSFPVAAVGGESSARGGDGLLRDEAYSVVKSRYTELSLLFDRLIGDYDEDVCSKDSELSATKEANAALESRLDETVERNEALERDALALHRVKKDYEDKLAKLKSRCAKAEESRDEMSLSFVERTSEVVGLLTEIGGKAHNNMLNLTDIDANLEFIGLLWGPHPPGLSTEVKALRERRRPVYDAHDVFADLLAGVRRVLEIPTAPAGAAETSATVDDDVEVSDEDDVEATDEDEGAED</sequence>
<evidence type="ECO:0000256" key="1">
    <source>
        <dbReference type="SAM" id="Coils"/>
    </source>
</evidence>
<keyword evidence="4" id="KW-1185">Reference proteome</keyword>
<protein>
    <submittedName>
        <fullName evidence="3">Uncharacterized protein</fullName>
    </submittedName>
</protein>
<evidence type="ECO:0000313" key="4">
    <source>
        <dbReference type="Proteomes" id="UP000029120"/>
    </source>
</evidence>
<feature type="compositionally biased region" description="Basic residues" evidence="2">
    <location>
        <begin position="152"/>
        <end position="163"/>
    </location>
</feature>
<feature type="region of interest" description="Disordered" evidence="2">
    <location>
        <begin position="518"/>
        <end position="553"/>
    </location>
</feature>
<keyword evidence="1" id="KW-0175">Coiled coil</keyword>
<accession>A0A087GG23</accession>
<dbReference type="Proteomes" id="UP000029120">
    <property type="component" value="Chromosome 7"/>
</dbReference>
<feature type="coiled-coil region" evidence="1">
    <location>
        <begin position="373"/>
        <end position="435"/>
    </location>
</feature>
<feature type="region of interest" description="Disordered" evidence="2">
    <location>
        <begin position="234"/>
        <end position="281"/>
    </location>
</feature>
<feature type="region of interest" description="Disordered" evidence="2">
    <location>
        <begin position="1"/>
        <end position="182"/>
    </location>
</feature>
<feature type="compositionally biased region" description="Acidic residues" evidence="2">
    <location>
        <begin position="530"/>
        <end position="553"/>
    </location>
</feature>
<feature type="compositionally biased region" description="Acidic residues" evidence="2">
    <location>
        <begin position="136"/>
        <end position="145"/>
    </location>
</feature>
<evidence type="ECO:0000313" key="3">
    <source>
        <dbReference type="EMBL" id="KFK28825.1"/>
    </source>
</evidence>
<feature type="compositionally biased region" description="Low complexity" evidence="2">
    <location>
        <begin position="120"/>
        <end position="135"/>
    </location>
</feature>
<reference evidence="4" key="1">
    <citation type="journal article" date="2015" name="Nat. Plants">
        <title>Genome expansion of Arabis alpina linked with retrotransposition and reduced symmetric DNA methylation.</title>
        <authorList>
            <person name="Willing E.M."/>
            <person name="Rawat V."/>
            <person name="Mandakova T."/>
            <person name="Maumus F."/>
            <person name="James G.V."/>
            <person name="Nordstroem K.J."/>
            <person name="Becker C."/>
            <person name="Warthmann N."/>
            <person name="Chica C."/>
            <person name="Szarzynska B."/>
            <person name="Zytnicki M."/>
            <person name="Albani M.C."/>
            <person name="Kiefer C."/>
            <person name="Bergonzi S."/>
            <person name="Castaings L."/>
            <person name="Mateos J.L."/>
            <person name="Berns M.C."/>
            <person name="Bujdoso N."/>
            <person name="Piofczyk T."/>
            <person name="de Lorenzo L."/>
            <person name="Barrero-Sicilia C."/>
            <person name="Mateos I."/>
            <person name="Piednoel M."/>
            <person name="Hagmann J."/>
            <person name="Chen-Min-Tao R."/>
            <person name="Iglesias-Fernandez R."/>
            <person name="Schuster S.C."/>
            <person name="Alonso-Blanco C."/>
            <person name="Roudier F."/>
            <person name="Carbonero P."/>
            <person name="Paz-Ares J."/>
            <person name="Davis S.J."/>
            <person name="Pecinka A."/>
            <person name="Quesneville H."/>
            <person name="Colot V."/>
            <person name="Lysak M.A."/>
            <person name="Weigel D."/>
            <person name="Coupland G."/>
            <person name="Schneeberger K."/>
        </authorList>
    </citation>
    <scope>NUCLEOTIDE SEQUENCE [LARGE SCALE GENOMIC DNA]</scope>
    <source>
        <strain evidence="4">cv. Pajares</strain>
    </source>
</reference>
<dbReference type="EMBL" id="CM002875">
    <property type="protein sequence ID" value="KFK28825.1"/>
    <property type="molecule type" value="Genomic_DNA"/>
</dbReference>
<proteinExistence type="predicted"/>
<organism evidence="3 4">
    <name type="scientific">Arabis alpina</name>
    <name type="common">Alpine rock-cress</name>
    <dbReference type="NCBI Taxonomy" id="50452"/>
    <lineage>
        <taxon>Eukaryota</taxon>
        <taxon>Viridiplantae</taxon>
        <taxon>Streptophyta</taxon>
        <taxon>Embryophyta</taxon>
        <taxon>Tracheophyta</taxon>
        <taxon>Spermatophyta</taxon>
        <taxon>Magnoliopsida</taxon>
        <taxon>eudicotyledons</taxon>
        <taxon>Gunneridae</taxon>
        <taxon>Pentapetalae</taxon>
        <taxon>rosids</taxon>
        <taxon>malvids</taxon>
        <taxon>Brassicales</taxon>
        <taxon>Brassicaceae</taxon>
        <taxon>Arabideae</taxon>
        <taxon>Arabis</taxon>
    </lineage>
</organism>
<dbReference type="AlphaFoldDB" id="A0A087GG23"/>
<gene>
    <name evidence="3" type="ordered locus">AALP_Aa7g054000</name>
</gene>